<evidence type="ECO:0000256" key="1">
    <source>
        <dbReference type="SAM" id="MobiDB-lite"/>
    </source>
</evidence>
<organism evidence="2 3">
    <name type="scientific">Endocarpon pusillum</name>
    <dbReference type="NCBI Taxonomy" id="364733"/>
    <lineage>
        <taxon>Eukaryota</taxon>
        <taxon>Fungi</taxon>
        <taxon>Dikarya</taxon>
        <taxon>Ascomycota</taxon>
        <taxon>Pezizomycotina</taxon>
        <taxon>Eurotiomycetes</taxon>
        <taxon>Chaetothyriomycetidae</taxon>
        <taxon>Verrucariales</taxon>
        <taxon>Verrucariaceae</taxon>
        <taxon>Endocarpon</taxon>
    </lineage>
</organism>
<feature type="compositionally biased region" description="Low complexity" evidence="1">
    <location>
        <begin position="192"/>
        <end position="203"/>
    </location>
</feature>
<feature type="compositionally biased region" description="Basic and acidic residues" evidence="1">
    <location>
        <begin position="129"/>
        <end position="140"/>
    </location>
</feature>
<feature type="region of interest" description="Disordered" evidence="1">
    <location>
        <begin position="186"/>
        <end position="252"/>
    </location>
</feature>
<keyword evidence="3" id="KW-1185">Reference proteome</keyword>
<feature type="region of interest" description="Disordered" evidence="1">
    <location>
        <begin position="129"/>
        <end position="159"/>
    </location>
</feature>
<feature type="region of interest" description="Disordered" evidence="1">
    <location>
        <begin position="270"/>
        <end position="296"/>
    </location>
</feature>
<accession>A0A8H7AK69</accession>
<feature type="compositionally biased region" description="Basic and acidic residues" evidence="1">
    <location>
        <begin position="35"/>
        <end position="44"/>
    </location>
</feature>
<feature type="region of interest" description="Disordered" evidence="1">
    <location>
        <begin position="370"/>
        <end position="437"/>
    </location>
</feature>
<gene>
    <name evidence="2" type="ORF">GJ744_007677</name>
</gene>
<feature type="compositionally biased region" description="Basic and acidic residues" evidence="1">
    <location>
        <begin position="403"/>
        <end position="418"/>
    </location>
</feature>
<feature type="compositionally biased region" description="Polar residues" evidence="1">
    <location>
        <begin position="270"/>
        <end position="295"/>
    </location>
</feature>
<protein>
    <submittedName>
        <fullName evidence="2">Uncharacterized protein</fullName>
    </submittedName>
</protein>
<dbReference type="Proteomes" id="UP000606974">
    <property type="component" value="Unassembled WGS sequence"/>
</dbReference>
<dbReference type="OrthoDB" id="4158853at2759"/>
<feature type="compositionally biased region" description="Basic residues" evidence="1">
    <location>
        <begin position="53"/>
        <end position="62"/>
    </location>
</feature>
<proteinExistence type="predicted"/>
<feature type="compositionally biased region" description="Polar residues" evidence="1">
    <location>
        <begin position="379"/>
        <end position="388"/>
    </location>
</feature>
<feature type="region of interest" description="Disordered" evidence="1">
    <location>
        <begin position="557"/>
        <end position="616"/>
    </location>
</feature>
<reference evidence="2" key="1">
    <citation type="submission" date="2020-02" db="EMBL/GenBank/DDBJ databases">
        <authorList>
            <person name="Palmer J.M."/>
        </authorList>
    </citation>
    <scope>NUCLEOTIDE SEQUENCE</scope>
    <source>
        <strain evidence="2">EPUS1.4</strain>
        <tissue evidence="2">Thallus</tissue>
    </source>
</reference>
<feature type="region of interest" description="Disordered" evidence="1">
    <location>
        <begin position="705"/>
        <end position="743"/>
    </location>
</feature>
<dbReference type="AlphaFoldDB" id="A0A8H7AK69"/>
<evidence type="ECO:0000313" key="2">
    <source>
        <dbReference type="EMBL" id="KAF7509639.1"/>
    </source>
</evidence>
<name>A0A8H7AK69_9EURO</name>
<feature type="region of interest" description="Disordered" evidence="1">
    <location>
        <begin position="1"/>
        <end position="106"/>
    </location>
</feature>
<feature type="compositionally biased region" description="Low complexity" evidence="1">
    <location>
        <begin position="419"/>
        <end position="428"/>
    </location>
</feature>
<dbReference type="EMBL" id="JAACFV010000039">
    <property type="protein sequence ID" value="KAF7509639.1"/>
    <property type="molecule type" value="Genomic_DNA"/>
</dbReference>
<feature type="compositionally biased region" description="Polar residues" evidence="1">
    <location>
        <begin position="204"/>
        <end position="215"/>
    </location>
</feature>
<comment type="caution">
    <text evidence="2">The sequence shown here is derived from an EMBL/GenBank/DDBJ whole genome shotgun (WGS) entry which is preliminary data.</text>
</comment>
<evidence type="ECO:0000313" key="3">
    <source>
        <dbReference type="Proteomes" id="UP000606974"/>
    </source>
</evidence>
<sequence>MMRAGLLEGGSNRFALPESGVDTNLLSPPPSVCRLDIRPFRPADSDQTSLSMKNRRRRRRSRRDRDGLDRASTGDTEEQPIQAHPTRKRLTSISVPDLRQKSTSQPALSAAGQFLMRQQLQALHVARRKDSIARSVETKRRASLPQQPRRWTMPSKAASTRVLSESPARVISTYLVASQSYQVDARTASGKPSTSHPSLLSSPQAENNSVSTNAGETPAMITLRRASKKGTSSLGRRASLRPNAITSFPPPKFNRTTSTYISSFFGINSPQTSSKNGEPSQTSVRQSSWGTSPNSVAPLRKASVTADKVQLTANTVATPAVTQVEFLPVFHCGADQQELLTHSARRCSTTIVSGSSVHEIIWDEHVTSSSEDSTCACPSRQTSNSPKKSGSRDYGRRQSVLVEKLEAQLRDNGQRRASLESQGSSSSRRSTESDPLGKATLRKLTGWYLGSLTQVNDLQEHRPSVAPRPVLSHDMSTTADGLFETLQEEGLSATTEHVGFFPPLAGYARDSQRSSVSREQFPHPEARKILVEEPSSMIKFDTPVFSECVSKEKGRARISSNQFSEPRRPSLYRPGTATGIGIGQSSHMRRRSTEAYKPSFRTGSLRVSRQRSSEHIEHDEVTPLLANKDCCSGMAAPSLFVDGQNASGQRAGDTTRERKMSVQDFVDKIEGMSRGQLQRSVAQELEDPGKVGLVRRDSPWAVSRRVSKGAADASMNKGKGKVLSEVGEDGGSASGSGSWLGSMRMMSGEGSEVFV</sequence>